<dbReference type="GO" id="GO:0005737">
    <property type="term" value="C:cytoplasm"/>
    <property type="evidence" value="ECO:0007669"/>
    <property type="project" value="TreeGrafter"/>
</dbReference>
<keyword evidence="6" id="KW-0862">Zinc</keyword>
<feature type="transmembrane region" description="Helical" evidence="7">
    <location>
        <begin position="32"/>
        <end position="54"/>
    </location>
</feature>
<feature type="transmembrane region" description="Helical" evidence="7">
    <location>
        <begin position="184"/>
        <end position="202"/>
    </location>
</feature>
<dbReference type="GO" id="GO:0008270">
    <property type="term" value="F:zinc ion binding"/>
    <property type="evidence" value="ECO:0007669"/>
    <property type="project" value="UniProtKB-KW"/>
</dbReference>
<evidence type="ECO:0000256" key="1">
    <source>
        <dbReference type="ARBA" id="ARBA00004141"/>
    </source>
</evidence>
<feature type="domain" description="RING-type" evidence="8">
    <location>
        <begin position="357"/>
        <end position="398"/>
    </location>
</feature>
<organism evidence="9 10">
    <name type="scientific">Camellia sinensis</name>
    <name type="common">Tea plant</name>
    <name type="synonym">Thea sinensis</name>
    <dbReference type="NCBI Taxonomy" id="4442"/>
    <lineage>
        <taxon>Eukaryota</taxon>
        <taxon>Viridiplantae</taxon>
        <taxon>Streptophyta</taxon>
        <taxon>Embryophyta</taxon>
        <taxon>Tracheophyta</taxon>
        <taxon>Spermatophyta</taxon>
        <taxon>Magnoliopsida</taxon>
        <taxon>eudicotyledons</taxon>
        <taxon>Gunneridae</taxon>
        <taxon>Pentapetalae</taxon>
        <taxon>asterids</taxon>
        <taxon>Ericales</taxon>
        <taxon>Theaceae</taxon>
        <taxon>Camellia</taxon>
    </lineage>
</organism>
<keyword evidence="6" id="KW-0863">Zinc-finger</keyword>
<dbReference type="Pfam" id="PF13639">
    <property type="entry name" value="zf-RING_2"/>
    <property type="match status" value="1"/>
</dbReference>
<keyword evidence="4 7" id="KW-1133">Transmembrane helix</keyword>
<comment type="subcellular location">
    <subcellularLocation>
        <location evidence="1">Membrane</location>
        <topology evidence="1">Multi-pass membrane protein</topology>
    </subcellularLocation>
</comment>
<evidence type="ECO:0000256" key="6">
    <source>
        <dbReference type="PROSITE-ProRule" id="PRU00175"/>
    </source>
</evidence>
<reference evidence="10" key="1">
    <citation type="journal article" date="2020" name="Nat. Commun.">
        <title>Genome assembly of wild tea tree DASZ reveals pedigree and selection history of tea varieties.</title>
        <authorList>
            <person name="Zhang W."/>
            <person name="Zhang Y."/>
            <person name="Qiu H."/>
            <person name="Guo Y."/>
            <person name="Wan H."/>
            <person name="Zhang X."/>
            <person name="Scossa F."/>
            <person name="Alseekh S."/>
            <person name="Zhang Q."/>
            <person name="Wang P."/>
            <person name="Xu L."/>
            <person name="Schmidt M.H."/>
            <person name="Jia X."/>
            <person name="Li D."/>
            <person name="Zhu A."/>
            <person name="Guo F."/>
            <person name="Chen W."/>
            <person name="Ni D."/>
            <person name="Usadel B."/>
            <person name="Fernie A.R."/>
            <person name="Wen W."/>
        </authorList>
    </citation>
    <scope>NUCLEOTIDE SEQUENCE [LARGE SCALE GENOMIC DNA]</scope>
    <source>
        <strain evidence="10">cv. G240</strain>
    </source>
</reference>
<dbReference type="Proteomes" id="UP000593564">
    <property type="component" value="Unassembled WGS sequence"/>
</dbReference>
<dbReference type="InterPro" id="IPR007248">
    <property type="entry name" value="Mpv17_PMP22"/>
</dbReference>
<dbReference type="PROSITE" id="PS50089">
    <property type="entry name" value="ZF_RING_2"/>
    <property type="match status" value="1"/>
</dbReference>
<dbReference type="PANTHER" id="PTHR11266:SF91">
    <property type="entry name" value="EXPRESSED PROTEIN"/>
    <property type="match status" value="1"/>
</dbReference>
<dbReference type="PANTHER" id="PTHR11266">
    <property type="entry name" value="PEROXISOMAL MEMBRANE PROTEIN 2, PXMP2 MPV17"/>
    <property type="match status" value="1"/>
</dbReference>
<evidence type="ECO:0000256" key="4">
    <source>
        <dbReference type="ARBA" id="ARBA00022989"/>
    </source>
</evidence>
<evidence type="ECO:0000259" key="8">
    <source>
        <dbReference type="PROSITE" id="PS50089"/>
    </source>
</evidence>
<evidence type="ECO:0000256" key="7">
    <source>
        <dbReference type="SAM" id="Phobius"/>
    </source>
</evidence>
<dbReference type="AlphaFoldDB" id="A0A7J7I9X3"/>
<dbReference type="InterPro" id="IPR001841">
    <property type="entry name" value="Znf_RING"/>
</dbReference>
<gene>
    <name evidence="9" type="ORF">HYC85_002187</name>
</gene>
<keyword evidence="10" id="KW-1185">Reference proteome</keyword>
<dbReference type="EMBL" id="JACBKZ010000001">
    <property type="protein sequence ID" value="KAF5960978.1"/>
    <property type="molecule type" value="Genomic_DNA"/>
</dbReference>
<evidence type="ECO:0000256" key="5">
    <source>
        <dbReference type="ARBA" id="ARBA00023136"/>
    </source>
</evidence>
<dbReference type="SUPFAM" id="SSF57850">
    <property type="entry name" value="RING/U-box"/>
    <property type="match status" value="1"/>
</dbReference>
<name>A0A7J7I9X3_CAMSI</name>
<proteinExistence type="inferred from homology"/>
<evidence type="ECO:0000313" key="10">
    <source>
        <dbReference type="Proteomes" id="UP000593564"/>
    </source>
</evidence>
<dbReference type="InterPro" id="IPR013083">
    <property type="entry name" value="Znf_RING/FYVE/PHD"/>
</dbReference>
<accession>A0A7J7I9X3</accession>
<keyword evidence="5 7" id="KW-0472">Membrane</keyword>
<comment type="caution">
    <text evidence="9">The sequence shown here is derived from an EMBL/GenBank/DDBJ whole genome shotgun (WGS) entry which is preliminary data.</text>
</comment>
<sequence length="449" mass="51483">MTSYGFLLYGPGSYAWYQFLDHCMPKQTVENLVLKVLLNQIILGPIVIAVVFAWNNLWQGKISELPNKYKKDALPTLFFVFRFWIPVSVLNFGEDKFSEFYSEIFQQERVQILFSTPKPQATTVSANQQNGYTMSSSGNNLTPIPGNRLPGQGYRDWNRVHPMFPRPQNPPPIQERITGRPPGLTSLLFILGLLSLIFYPLISDSDIFGDDLGLAEITSASQPGHVAPRLTRRRRLATCCFPVSPLSPMELGVLNEMARVINGRPRQYIPQPSPRFTKQQWMNVQVPTQEEEQSRLFPDEQKKAPKMLKKEIYNPKPKTTAKHLAQRLSLYYRDTSYATNNSFVEKEKVEDKEGKRCAICLDDFEPKQMVTLTLCNHMFHEECIVPWVKSYGQCPVCRFVICKPMGQNAMPLNNNYTAHIPASGLFTRDAMSILRAVNDDFYWGEFEIF</sequence>
<evidence type="ECO:0000256" key="2">
    <source>
        <dbReference type="ARBA" id="ARBA00006824"/>
    </source>
</evidence>
<dbReference type="Gene3D" id="3.30.40.10">
    <property type="entry name" value="Zinc/RING finger domain, C3HC4 (zinc finger)"/>
    <property type="match status" value="1"/>
</dbReference>
<keyword evidence="3 7" id="KW-0812">Transmembrane</keyword>
<evidence type="ECO:0000256" key="3">
    <source>
        <dbReference type="ARBA" id="ARBA00022692"/>
    </source>
</evidence>
<evidence type="ECO:0000313" key="9">
    <source>
        <dbReference type="EMBL" id="KAF5960978.1"/>
    </source>
</evidence>
<dbReference type="GO" id="GO:0016020">
    <property type="term" value="C:membrane"/>
    <property type="evidence" value="ECO:0007669"/>
    <property type="project" value="UniProtKB-SubCell"/>
</dbReference>
<dbReference type="SMART" id="SM00184">
    <property type="entry name" value="RING"/>
    <property type="match status" value="1"/>
</dbReference>
<keyword evidence="6" id="KW-0479">Metal-binding</keyword>
<comment type="similarity">
    <text evidence="2">Belongs to the peroxisomal membrane protein PXMP2/4 family.</text>
</comment>
<protein>
    <recommendedName>
        <fullName evidence="8">RING-type domain-containing protein</fullName>
    </recommendedName>
</protein>
<reference evidence="9 10" key="2">
    <citation type="submission" date="2020-07" db="EMBL/GenBank/DDBJ databases">
        <title>Genome assembly of wild tea tree DASZ reveals pedigree and selection history of tea varieties.</title>
        <authorList>
            <person name="Zhang W."/>
        </authorList>
    </citation>
    <scope>NUCLEOTIDE SEQUENCE [LARGE SCALE GENOMIC DNA]</scope>
    <source>
        <strain evidence="10">cv. G240</strain>
        <tissue evidence="9">Leaf</tissue>
    </source>
</reference>